<evidence type="ECO:0008006" key="3">
    <source>
        <dbReference type="Google" id="ProtNLM"/>
    </source>
</evidence>
<accession>A0ABU1U9U7</accession>
<dbReference type="RefSeq" id="WP_310051642.1">
    <property type="nucleotide sequence ID" value="NZ_JAVDVQ010000003.1"/>
</dbReference>
<evidence type="ECO:0000313" key="2">
    <source>
        <dbReference type="Proteomes" id="UP001252243"/>
    </source>
</evidence>
<sequence>MDKSSGTWWERAQWAMRRVPLPLHLTTGSFSLRAADKAGITRTRTAARDLVTVSRGIRVPADSAAAGAAAMRAYTDLDDEATLSLGSAARLWNAPLPGRLEEDWRIHLARRRGFSTPRRVNVVGHQLALLPDEVVELDGVRLTSPARTWLDLATVLNTDELVIAGDSMVCEHGPEFPVPRDALCSIDVLRSMVERHAGNRGVRKARAAVELIRVGADSPPETRLRLALVRAGLPEPVLNHVIRGDDPWGGAGSPVLWPDAAYPQRRIAIQYEGAHHNGMDQYLRDIRRADTAARSGWLEVRVSRLDLAGEHPAAVGKVRSALVSRGWRAS</sequence>
<proteinExistence type="predicted"/>
<protein>
    <recommendedName>
        <fullName evidence="3">DUF559 domain-containing protein</fullName>
    </recommendedName>
</protein>
<evidence type="ECO:0000313" key="1">
    <source>
        <dbReference type="EMBL" id="MDR7081900.1"/>
    </source>
</evidence>
<dbReference type="EMBL" id="JAVDVQ010000003">
    <property type="protein sequence ID" value="MDR7081900.1"/>
    <property type="molecule type" value="Genomic_DNA"/>
</dbReference>
<gene>
    <name evidence="1" type="ORF">J2X01_001181</name>
</gene>
<name>A0ABU1U9U7_9MICC</name>
<comment type="caution">
    <text evidence="1">The sequence shown here is derived from an EMBL/GenBank/DDBJ whole genome shotgun (WGS) entry which is preliminary data.</text>
</comment>
<keyword evidence="2" id="KW-1185">Reference proteome</keyword>
<organism evidence="1 2">
    <name type="scientific">Arthrobacter ginsengisoli</name>
    <dbReference type="NCBI Taxonomy" id="1356565"/>
    <lineage>
        <taxon>Bacteria</taxon>
        <taxon>Bacillati</taxon>
        <taxon>Actinomycetota</taxon>
        <taxon>Actinomycetes</taxon>
        <taxon>Micrococcales</taxon>
        <taxon>Micrococcaceae</taxon>
        <taxon>Arthrobacter</taxon>
    </lineage>
</organism>
<reference evidence="1 2" key="1">
    <citation type="submission" date="2023-07" db="EMBL/GenBank/DDBJ databases">
        <title>Sorghum-associated microbial communities from plants grown in Nebraska, USA.</title>
        <authorList>
            <person name="Schachtman D."/>
        </authorList>
    </citation>
    <scope>NUCLEOTIDE SEQUENCE [LARGE SCALE GENOMIC DNA]</scope>
    <source>
        <strain evidence="1 2">BE167</strain>
    </source>
</reference>
<dbReference type="Proteomes" id="UP001252243">
    <property type="component" value="Unassembled WGS sequence"/>
</dbReference>